<accession>A0A6J4RQP6</accession>
<feature type="non-terminal residue" evidence="2">
    <location>
        <position position="99"/>
    </location>
</feature>
<feature type="non-terminal residue" evidence="2">
    <location>
        <position position="1"/>
    </location>
</feature>
<sequence length="99" mass="10300">ETRMCAGGDGARPGRRPGRGGREPLGGRPPGRAQGGGRLPRDGRRDPRPGHPPGDRPLPDAQGDRGGRRRRPANAPRARAPRAPADRLAAAAQRDAGLG</sequence>
<proteinExistence type="predicted"/>
<feature type="compositionally biased region" description="Low complexity" evidence="1">
    <location>
        <begin position="73"/>
        <end position="99"/>
    </location>
</feature>
<organism evidence="2">
    <name type="scientific">uncultured Solirubrobacteraceae bacterium</name>
    <dbReference type="NCBI Taxonomy" id="1162706"/>
    <lineage>
        <taxon>Bacteria</taxon>
        <taxon>Bacillati</taxon>
        <taxon>Actinomycetota</taxon>
        <taxon>Thermoleophilia</taxon>
        <taxon>Solirubrobacterales</taxon>
        <taxon>Solirubrobacteraceae</taxon>
        <taxon>environmental samples</taxon>
    </lineage>
</organism>
<evidence type="ECO:0000256" key="1">
    <source>
        <dbReference type="SAM" id="MobiDB-lite"/>
    </source>
</evidence>
<evidence type="ECO:0000313" key="2">
    <source>
        <dbReference type="EMBL" id="CAA9472642.1"/>
    </source>
</evidence>
<gene>
    <name evidence="2" type="ORF">AVDCRST_MAG30-218</name>
</gene>
<reference evidence="2" key="1">
    <citation type="submission" date="2020-02" db="EMBL/GenBank/DDBJ databases">
        <authorList>
            <person name="Meier V. D."/>
        </authorList>
    </citation>
    <scope>NUCLEOTIDE SEQUENCE</scope>
    <source>
        <strain evidence="2">AVDCRST_MAG30</strain>
    </source>
</reference>
<protein>
    <submittedName>
        <fullName evidence="2">Uncharacterized protein</fullName>
    </submittedName>
</protein>
<name>A0A6J4RQP6_9ACTN</name>
<feature type="region of interest" description="Disordered" evidence="1">
    <location>
        <begin position="1"/>
        <end position="99"/>
    </location>
</feature>
<dbReference type="EMBL" id="CADCVS010000040">
    <property type="protein sequence ID" value="CAA9472642.1"/>
    <property type="molecule type" value="Genomic_DNA"/>
</dbReference>
<feature type="compositionally biased region" description="Basic and acidic residues" evidence="1">
    <location>
        <begin position="39"/>
        <end position="66"/>
    </location>
</feature>
<dbReference type="AlphaFoldDB" id="A0A6J4RQP6"/>